<dbReference type="EMBL" id="CACRXK020001328">
    <property type="protein sequence ID" value="CAB3988459.1"/>
    <property type="molecule type" value="Genomic_DNA"/>
</dbReference>
<feature type="compositionally biased region" description="Polar residues" evidence="1">
    <location>
        <begin position="95"/>
        <end position="111"/>
    </location>
</feature>
<dbReference type="SMART" id="SM00597">
    <property type="entry name" value="ZnF_TTF"/>
    <property type="match status" value="1"/>
</dbReference>
<keyword evidence="3" id="KW-1185">Reference proteome</keyword>
<organism evidence="2 3">
    <name type="scientific">Paramuricea clavata</name>
    <name type="common">Red gorgonian</name>
    <name type="synonym">Violescent sea-whip</name>
    <dbReference type="NCBI Taxonomy" id="317549"/>
    <lineage>
        <taxon>Eukaryota</taxon>
        <taxon>Metazoa</taxon>
        <taxon>Cnidaria</taxon>
        <taxon>Anthozoa</taxon>
        <taxon>Octocorallia</taxon>
        <taxon>Malacalcyonacea</taxon>
        <taxon>Plexauridae</taxon>
        <taxon>Paramuricea</taxon>
    </lineage>
</organism>
<dbReference type="PANTHER" id="PTHR45749:SF21">
    <property type="entry name" value="DUF4371 DOMAIN-CONTAINING PROTEIN"/>
    <property type="match status" value="1"/>
</dbReference>
<gene>
    <name evidence="2" type="ORF">PACLA_8A047863</name>
</gene>
<reference evidence="2" key="1">
    <citation type="submission" date="2020-04" db="EMBL/GenBank/DDBJ databases">
        <authorList>
            <person name="Alioto T."/>
            <person name="Alioto T."/>
            <person name="Gomez Garrido J."/>
        </authorList>
    </citation>
    <scope>NUCLEOTIDE SEQUENCE</scope>
    <source>
        <strain evidence="2">A484AB</strain>
    </source>
</reference>
<dbReference type="InterPro" id="IPR025398">
    <property type="entry name" value="DUF4371"/>
</dbReference>
<evidence type="ECO:0000256" key="1">
    <source>
        <dbReference type="SAM" id="MobiDB-lite"/>
    </source>
</evidence>
<feature type="compositionally biased region" description="Basic residues" evidence="1">
    <location>
        <begin position="1"/>
        <end position="14"/>
    </location>
</feature>
<dbReference type="Pfam" id="PF14291">
    <property type="entry name" value="DUF4371"/>
    <property type="match status" value="1"/>
</dbReference>
<comment type="caution">
    <text evidence="2">The sequence shown here is derived from an EMBL/GenBank/DDBJ whole genome shotgun (WGS) entry which is preliminary data.</text>
</comment>
<feature type="region of interest" description="Disordered" evidence="1">
    <location>
        <begin position="92"/>
        <end position="111"/>
    </location>
</feature>
<feature type="region of interest" description="Disordered" evidence="1">
    <location>
        <begin position="1"/>
        <end position="56"/>
    </location>
</feature>
<dbReference type="SUPFAM" id="SSF53098">
    <property type="entry name" value="Ribonuclease H-like"/>
    <property type="match status" value="1"/>
</dbReference>
<feature type="compositionally biased region" description="Polar residues" evidence="1">
    <location>
        <begin position="27"/>
        <end position="56"/>
    </location>
</feature>
<dbReference type="InterPro" id="IPR006580">
    <property type="entry name" value="Znf_TTF"/>
</dbReference>
<sequence length="583" mass="64706">MPRKNAPKPSKRAKLSGIGRFFKDPQQVEQTSTLTSHASSDSGNNLPSTPSTPIVNQRQSDVIHVDNPPTSLTEFAENDEVESQGISCAAISRPSLPNEQRPSSVVSGSNNLLTSNRCSPATVSASSPLTAKSNNFLNLNKPNHPEVSVIPAQKLSTRTLYFQSKWYKDYGWIHYDPDLKKILCFHCSKASAMGIIDLAHNKDPALISEGFNNWKKAIEKFKLHQTSHTHVLSVNQIAAVKRPSVSAQIQTQKQKEQEIARNSLLKLFTSVRYLLRQGSAFRGHDESDGSYLQLLKLRNEMIEMFSRQILRKIVSDIQQNEFYAATVDGTQDISGQEQESFCLRHVDSDLYVHEDFIGLYEVPSTTGDVLARTLFDVLARSGLSISNMRAQTYDGAANMSGCYSGCKARVQERQPLALFFYCGSHASNLVMQHAVTSCQLIRDSLQWLNELGMLMKRFGKYKAIFLTICESTEDDNLHPTAIKPLCATRWLCRLAAIQSAFDQYPAILQSLEEMARGETDTATKANGLLDRFQKGKVFLGLKMAAKPVAILKQLNSALQAQSANVSGMLEAVKTSSTHISAHR</sequence>
<dbReference type="PANTHER" id="PTHR45749">
    <property type="match status" value="1"/>
</dbReference>
<dbReference type="Proteomes" id="UP001152795">
    <property type="component" value="Unassembled WGS sequence"/>
</dbReference>
<evidence type="ECO:0000313" key="2">
    <source>
        <dbReference type="EMBL" id="CAB3988459.1"/>
    </source>
</evidence>
<protein>
    <submittedName>
        <fullName evidence="2">Zinc finger MYM-type 1-like</fullName>
    </submittedName>
</protein>
<name>A0A6S7GGH4_PARCT</name>
<dbReference type="OrthoDB" id="5976536at2759"/>
<evidence type="ECO:0000313" key="3">
    <source>
        <dbReference type="Proteomes" id="UP001152795"/>
    </source>
</evidence>
<accession>A0A6S7GGH4</accession>
<dbReference type="AlphaFoldDB" id="A0A6S7GGH4"/>
<proteinExistence type="predicted"/>
<dbReference type="InterPro" id="IPR012337">
    <property type="entry name" value="RNaseH-like_sf"/>
</dbReference>